<protein>
    <submittedName>
        <fullName evidence="2">Helix-turn-helix domain-containing protein</fullName>
    </submittedName>
</protein>
<dbReference type="RefSeq" id="WP_387389957.1">
    <property type="nucleotide sequence ID" value="NZ_JBIAMT010000001.1"/>
</dbReference>
<dbReference type="PROSITE" id="PS50943">
    <property type="entry name" value="HTH_CROC1"/>
    <property type="match status" value="1"/>
</dbReference>
<dbReference type="InterPro" id="IPR001387">
    <property type="entry name" value="Cro/C1-type_HTH"/>
</dbReference>
<evidence type="ECO:0000313" key="3">
    <source>
        <dbReference type="Proteomes" id="UP001601442"/>
    </source>
</evidence>
<dbReference type="SUPFAM" id="SSF47413">
    <property type="entry name" value="lambda repressor-like DNA-binding domains"/>
    <property type="match status" value="1"/>
</dbReference>
<dbReference type="InterPro" id="IPR043917">
    <property type="entry name" value="DUF5753"/>
</dbReference>
<feature type="domain" description="HTH cro/C1-type" evidence="1">
    <location>
        <begin position="16"/>
        <end position="58"/>
    </location>
</feature>
<sequence>MSTSVGQARAALGARLRELRRDARLSGKSMAESCGWHPSKVSRIELGRQQPSEDDLLQWCRTTGSMMVYDDLVATLRNLQSMYLEWRRVVASGRAHRQRQSLEIEGRADHLRWFESWVVPGLLQTPDYARAILTECRKLVPGGRDDIEEAVAVRMTRQRILRSGGRRFAFIIGEAALHQTVGSAAIMSAQLQALIGHAANPRIDLSIVPLAAAAPIGSHGFAMFDRDSVMVETISAEFTVTRPSEIAVYDDAFRAMHEIAAHGSAAVGILARIAAEHEQNQHGVAD</sequence>
<dbReference type="CDD" id="cd00093">
    <property type="entry name" value="HTH_XRE"/>
    <property type="match status" value="1"/>
</dbReference>
<dbReference type="Gene3D" id="1.10.260.40">
    <property type="entry name" value="lambda repressor-like DNA-binding domains"/>
    <property type="match status" value="1"/>
</dbReference>
<dbReference type="Proteomes" id="UP001601442">
    <property type="component" value="Unassembled WGS sequence"/>
</dbReference>
<evidence type="ECO:0000259" key="1">
    <source>
        <dbReference type="PROSITE" id="PS50943"/>
    </source>
</evidence>
<reference evidence="2 3" key="1">
    <citation type="submission" date="2024-10" db="EMBL/GenBank/DDBJ databases">
        <title>The Natural Products Discovery Center: Release of the First 8490 Sequenced Strains for Exploring Actinobacteria Biosynthetic Diversity.</title>
        <authorList>
            <person name="Kalkreuter E."/>
            <person name="Kautsar S.A."/>
            <person name="Yang D."/>
            <person name="Bader C.D."/>
            <person name="Teijaro C.N."/>
            <person name="Fluegel L."/>
            <person name="Davis C.M."/>
            <person name="Simpson J.R."/>
            <person name="Lauterbach L."/>
            <person name="Steele A.D."/>
            <person name="Gui C."/>
            <person name="Meng S."/>
            <person name="Li G."/>
            <person name="Viehrig K."/>
            <person name="Ye F."/>
            <person name="Su P."/>
            <person name="Kiefer A.F."/>
            <person name="Nichols A."/>
            <person name="Cepeda A.J."/>
            <person name="Yan W."/>
            <person name="Fan B."/>
            <person name="Jiang Y."/>
            <person name="Adhikari A."/>
            <person name="Zheng C.-J."/>
            <person name="Schuster L."/>
            <person name="Cowan T.M."/>
            <person name="Smanski M.J."/>
            <person name="Chevrette M.G."/>
            <person name="De Carvalho L.P.S."/>
            <person name="Shen B."/>
        </authorList>
    </citation>
    <scope>NUCLEOTIDE SEQUENCE [LARGE SCALE GENOMIC DNA]</scope>
    <source>
        <strain evidence="2 3">NPDC004119</strain>
    </source>
</reference>
<keyword evidence="3" id="KW-1185">Reference proteome</keyword>
<dbReference type="EMBL" id="JBIAMT010000001">
    <property type="protein sequence ID" value="MFF0495689.1"/>
    <property type="molecule type" value="Genomic_DNA"/>
</dbReference>
<dbReference type="SMART" id="SM00530">
    <property type="entry name" value="HTH_XRE"/>
    <property type="match status" value="1"/>
</dbReference>
<dbReference type="InterPro" id="IPR010982">
    <property type="entry name" value="Lambda_DNA-bd_dom_sf"/>
</dbReference>
<dbReference type="Pfam" id="PF19054">
    <property type="entry name" value="DUF5753"/>
    <property type="match status" value="1"/>
</dbReference>
<proteinExistence type="predicted"/>
<name>A0ABW6NWX4_9NOCA</name>
<comment type="caution">
    <text evidence="2">The sequence shown here is derived from an EMBL/GenBank/DDBJ whole genome shotgun (WGS) entry which is preliminary data.</text>
</comment>
<dbReference type="Pfam" id="PF13560">
    <property type="entry name" value="HTH_31"/>
    <property type="match status" value="1"/>
</dbReference>
<organism evidence="2 3">
    <name type="scientific">Nocardia aobensis</name>
    <dbReference type="NCBI Taxonomy" id="257277"/>
    <lineage>
        <taxon>Bacteria</taxon>
        <taxon>Bacillati</taxon>
        <taxon>Actinomycetota</taxon>
        <taxon>Actinomycetes</taxon>
        <taxon>Mycobacteriales</taxon>
        <taxon>Nocardiaceae</taxon>
        <taxon>Nocardia</taxon>
    </lineage>
</organism>
<evidence type="ECO:0000313" key="2">
    <source>
        <dbReference type="EMBL" id="MFF0495689.1"/>
    </source>
</evidence>
<accession>A0ABW6NWX4</accession>
<gene>
    <name evidence="2" type="ORF">ACFYU5_04720</name>
</gene>